<feature type="domain" description="DNA mimic protein DMP19 C-terminal" evidence="1">
    <location>
        <begin position="32"/>
        <end position="137"/>
    </location>
</feature>
<evidence type="ECO:0000259" key="1">
    <source>
        <dbReference type="Pfam" id="PF14300"/>
    </source>
</evidence>
<name>A0A5M4B9V1_9FLAO</name>
<protein>
    <recommendedName>
        <fullName evidence="1">DNA mimic protein DMP19 C-terminal domain-containing protein</fullName>
    </recommendedName>
</protein>
<comment type="caution">
    <text evidence="2">The sequence shown here is derived from an EMBL/GenBank/DDBJ whole genome shotgun (WGS) entry which is preliminary data.</text>
</comment>
<organism evidence="2 3">
    <name type="scientific">Capnocytophaga felis</name>
    <dbReference type="NCBI Taxonomy" id="2267611"/>
    <lineage>
        <taxon>Bacteria</taxon>
        <taxon>Pseudomonadati</taxon>
        <taxon>Bacteroidota</taxon>
        <taxon>Flavobacteriia</taxon>
        <taxon>Flavobacteriales</taxon>
        <taxon>Flavobacteriaceae</taxon>
        <taxon>Capnocytophaga</taxon>
    </lineage>
</organism>
<reference evidence="3" key="1">
    <citation type="journal article" date="2020" name="Int. J. Syst. Evol. Microbiol.">
        <title>Capnocytophaga felis sp. nov. isolated from the feline oral cavity.</title>
        <authorList>
            <person name="Suzuki M."/>
            <person name="Umeda K."/>
            <person name="Kimura M."/>
            <person name="Imaoka K."/>
            <person name="Morikawa S."/>
            <person name="Maeda K."/>
        </authorList>
    </citation>
    <scope>NUCLEOTIDE SEQUENCE [LARGE SCALE GENOMIC DNA]</scope>
    <source>
        <strain evidence="3">KC07070</strain>
    </source>
</reference>
<dbReference type="AlphaFoldDB" id="A0A5M4B9V1"/>
<evidence type="ECO:0000313" key="3">
    <source>
        <dbReference type="Proteomes" id="UP000398217"/>
    </source>
</evidence>
<dbReference type="RefSeq" id="WP_155284614.1">
    <property type="nucleotide sequence ID" value="NZ_BLBC01000007.1"/>
</dbReference>
<dbReference type="InterPro" id="IPR025402">
    <property type="entry name" value="DMP19_C"/>
</dbReference>
<keyword evidence="3" id="KW-1185">Reference proteome</keyword>
<proteinExistence type="predicted"/>
<sequence length="149" mass="17253">MEDLFLLEDNDDFTIALYEILAEKCNHNPNLLNSVQKKIFLCILLENFGQADGILGFLQEEYSEYNDEVIEALREIGAVKSAEIITKAVKLLPADGSWFFDTSDEYSEKLMAELDSEFSYYPDGFMSDLYRKYAEKHREELCCMEKVNT</sequence>
<dbReference type="Proteomes" id="UP000398217">
    <property type="component" value="Unassembled WGS sequence"/>
</dbReference>
<accession>A0A5M4B9V1</accession>
<gene>
    <name evidence="2" type="ORF">RCZ01_12790</name>
</gene>
<dbReference type="Pfam" id="PF14300">
    <property type="entry name" value="DMP19"/>
    <property type="match status" value="1"/>
</dbReference>
<dbReference type="OrthoDB" id="1448278at2"/>
<dbReference type="Gene3D" id="1.20.1420.60">
    <property type="match status" value="1"/>
</dbReference>
<evidence type="ECO:0000313" key="2">
    <source>
        <dbReference type="EMBL" id="GET45977.1"/>
    </source>
</evidence>
<dbReference type="EMBL" id="BLBC01000007">
    <property type="protein sequence ID" value="GET45977.1"/>
    <property type="molecule type" value="Genomic_DNA"/>
</dbReference>